<name>A0A1D1VGD0_RAMVA</name>
<evidence type="ECO:0000313" key="1">
    <source>
        <dbReference type="EMBL" id="GAU99980.1"/>
    </source>
</evidence>
<dbReference type="EMBL" id="BDGG01000005">
    <property type="protein sequence ID" value="GAU99980.1"/>
    <property type="molecule type" value="Genomic_DNA"/>
</dbReference>
<proteinExistence type="predicted"/>
<gene>
    <name evidence="1" type="primary">RvY_10909-1</name>
    <name evidence="1" type="synonym">RvY_10909.1</name>
    <name evidence="1" type="ORF">RvY_10909</name>
</gene>
<comment type="caution">
    <text evidence="1">The sequence shown here is derived from an EMBL/GenBank/DDBJ whole genome shotgun (WGS) entry which is preliminary data.</text>
</comment>
<sequence>MKVQRSSDRRTSARHSHDHATRGCYAFNDDNGDRNCPRVIFGAGLIRNLNKELERYLVEQRRLSIVPRYLLNVDSFESYASATSGQVSWFGTL</sequence>
<protein>
    <submittedName>
        <fullName evidence="1">Uncharacterized protein</fullName>
    </submittedName>
</protein>
<accession>A0A1D1VGD0</accession>
<organism evidence="1 2">
    <name type="scientific">Ramazzottius varieornatus</name>
    <name type="common">Water bear</name>
    <name type="synonym">Tardigrade</name>
    <dbReference type="NCBI Taxonomy" id="947166"/>
    <lineage>
        <taxon>Eukaryota</taxon>
        <taxon>Metazoa</taxon>
        <taxon>Ecdysozoa</taxon>
        <taxon>Tardigrada</taxon>
        <taxon>Eutardigrada</taxon>
        <taxon>Parachela</taxon>
        <taxon>Hypsibioidea</taxon>
        <taxon>Ramazzottiidae</taxon>
        <taxon>Ramazzottius</taxon>
    </lineage>
</organism>
<dbReference type="Proteomes" id="UP000186922">
    <property type="component" value="Unassembled WGS sequence"/>
</dbReference>
<keyword evidence="2" id="KW-1185">Reference proteome</keyword>
<dbReference type="AlphaFoldDB" id="A0A1D1VGD0"/>
<evidence type="ECO:0000313" key="2">
    <source>
        <dbReference type="Proteomes" id="UP000186922"/>
    </source>
</evidence>
<reference evidence="1 2" key="1">
    <citation type="journal article" date="2016" name="Nat. Commun.">
        <title>Extremotolerant tardigrade genome and improved radiotolerance of human cultured cells by tardigrade-unique protein.</title>
        <authorList>
            <person name="Hashimoto T."/>
            <person name="Horikawa D.D."/>
            <person name="Saito Y."/>
            <person name="Kuwahara H."/>
            <person name="Kozuka-Hata H."/>
            <person name="Shin-I T."/>
            <person name="Minakuchi Y."/>
            <person name="Ohishi K."/>
            <person name="Motoyama A."/>
            <person name="Aizu T."/>
            <person name="Enomoto A."/>
            <person name="Kondo K."/>
            <person name="Tanaka S."/>
            <person name="Hara Y."/>
            <person name="Koshikawa S."/>
            <person name="Sagara H."/>
            <person name="Miura T."/>
            <person name="Yokobori S."/>
            <person name="Miyagawa K."/>
            <person name="Suzuki Y."/>
            <person name="Kubo T."/>
            <person name="Oyama M."/>
            <person name="Kohara Y."/>
            <person name="Fujiyama A."/>
            <person name="Arakawa K."/>
            <person name="Katayama T."/>
            <person name="Toyoda A."/>
            <person name="Kunieda T."/>
        </authorList>
    </citation>
    <scope>NUCLEOTIDE SEQUENCE [LARGE SCALE GENOMIC DNA]</scope>
    <source>
        <strain evidence="1 2">YOKOZUNA-1</strain>
    </source>
</reference>